<feature type="domain" description="ParB-like N-terminal" evidence="1">
    <location>
        <begin position="9"/>
        <end position="95"/>
    </location>
</feature>
<gene>
    <name evidence="2" type="ORF">DFR58_10195</name>
</gene>
<dbReference type="OrthoDB" id="9773571at2"/>
<dbReference type="CDD" id="cd16403">
    <property type="entry name" value="ParB_N_like_MT"/>
    <property type="match status" value="1"/>
</dbReference>
<dbReference type="PANTHER" id="PTHR33375:SF1">
    <property type="entry name" value="CHROMOSOME-PARTITIONING PROTEIN PARB-RELATED"/>
    <property type="match status" value="1"/>
</dbReference>
<dbReference type="GO" id="GO:0005694">
    <property type="term" value="C:chromosome"/>
    <property type="evidence" value="ECO:0007669"/>
    <property type="project" value="TreeGrafter"/>
</dbReference>
<comment type="caution">
    <text evidence="2">The sequence shown here is derived from an EMBL/GenBank/DDBJ whole genome shotgun (WGS) entry which is preliminary data.</text>
</comment>
<dbReference type="Gene3D" id="3.90.1530.10">
    <property type="entry name" value="Conserved hypothetical protein from pyrococcus furiosus pfu- 392566-001, ParB domain"/>
    <property type="match status" value="1"/>
</dbReference>
<dbReference type="RefSeq" id="WP_114295845.1">
    <property type="nucleotide sequence ID" value="NZ_QPJT01000001.1"/>
</dbReference>
<dbReference type="GO" id="GO:0045881">
    <property type="term" value="P:positive regulation of sporulation resulting in formation of a cellular spore"/>
    <property type="evidence" value="ECO:0007669"/>
    <property type="project" value="TreeGrafter"/>
</dbReference>
<proteinExistence type="predicted"/>
<reference evidence="2 3" key="1">
    <citation type="submission" date="2018-07" db="EMBL/GenBank/DDBJ databases">
        <title>Genomic Encyclopedia of Type Strains, Phase IV (KMG-IV): sequencing the most valuable type-strain genomes for metagenomic binning, comparative biology and taxonomic classification.</title>
        <authorList>
            <person name="Goeker M."/>
        </authorList>
    </citation>
    <scope>NUCLEOTIDE SEQUENCE [LARGE SCALE GENOMIC DNA]</scope>
    <source>
        <strain evidence="2 3">DSM 27016</strain>
    </source>
</reference>
<evidence type="ECO:0000259" key="1">
    <source>
        <dbReference type="SMART" id="SM00470"/>
    </source>
</evidence>
<dbReference type="Proteomes" id="UP000253034">
    <property type="component" value="Unassembled WGS sequence"/>
</dbReference>
<sequence>MTKMPGNIELIDISMLKPYERNSRTHSESQLQKIADSIKEFGFTNPVLIDNDNSIIAGHGRVIAAGLLKMDRVPCIRIGYMTKAQKKAYIIADNKLAEQAGWDEELLRIELGELNSLDYDIGVIGLSEGEIKKLLEPPEKKEPSSNVKKKKNDSVFICPHCGKEIDGKITLTAGE</sequence>
<evidence type="ECO:0000313" key="2">
    <source>
        <dbReference type="EMBL" id="RCX20893.1"/>
    </source>
</evidence>
<dbReference type="AlphaFoldDB" id="A0A369BH63"/>
<dbReference type="GO" id="GO:0007059">
    <property type="term" value="P:chromosome segregation"/>
    <property type="evidence" value="ECO:0007669"/>
    <property type="project" value="TreeGrafter"/>
</dbReference>
<organism evidence="2 3">
    <name type="scientific">Anaerobacterium chartisolvens</name>
    <dbReference type="NCBI Taxonomy" id="1297424"/>
    <lineage>
        <taxon>Bacteria</taxon>
        <taxon>Bacillati</taxon>
        <taxon>Bacillota</taxon>
        <taxon>Clostridia</taxon>
        <taxon>Eubacteriales</taxon>
        <taxon>Oscillospiraceae</taxon>
        <taxon>Anaerobacterium</taxon>
    </lineage>
</organism>
<keyword evidence="3" id="KW-1185">Reference proteome</keyword>
<name>A0A369BH63_9FIRM</name>
<dbReference type="Pfam" id="PF02195">
    <property type="entry name" value="ParB_N"/>
    <property type="match status" value="1"/>
</dbReference>
<dbReference type="EMBL" id="QPJT01000001">
    <property type="protein sequence ID" value="RCX20893.1"/>
    <property type="molecule type" value="Genomic_DNA"/>
</dbReference>
<evidence type="ECO:0000313" key="3">
    <source>
        <dbReference type="Proteomes" id="UP000253034"/>
    </source>
</evidence>
<dbReference type="InterPro" id="IPR003115">
    <property type="entry name" value="ParB_N"/>
</dbReference>
<dbReference type="SMART" id="SM00470">
    <property type="entry name" value="ParB"/>
    <property type="match status" value="1"/>
</dbReference>
<accession>A0A369BH63</accession>
<dbReference type="SUPFAM" id="SSF110849">
    <property type="entry name" value="ParB/Sulfiredoxin"/>
    <property type="match status" value="1"/>
</dbReference>
<dbReference type="PANTHER" id="PTHR33375">
    <property type="entry name" value="CHROMOSOME-PARTITIONING PROTEIN PARB-RELATED"/>
    <property type="match status" value="1"/>
</dbReference>
<dbReference type="InterPro" id="IPR036086">
    <property type="entry name" value="ParB/Sulfiredoxin_sf"/>
</dbReference>
<protein>
    <submittedName>
        <fullName evidence="2">ParB-like nuclease family protein</fullName>
    </submittedName>
</protein>
<dbReference type="InterPro" id="IPR050336">
    <property type="entry name" value="Chromosome_partition/occlusion"/>
</dbReference>